<evidence type="ECO:0000313" key="2">
    <source>
        <dbReference type="EMBL" id="CAA7014460.1"/>
    </source>
</evidence>
<evidence type="ECO:0000256" key="1">
    <source>
        <dbReference type="SAM" id="MobiDB-lite"/>
    </source>
</evidence>
<dbReference type="EMBL" id="CACVBM020000111">
    <property type="protein sequence ID" value="CAA7014460.1"/>
    <property type="molecule type" value="Genomic_DNA"/>
</dbReference>
<comment type="caution">
    <text evidence="2">The sequence shown here is derived from an EMBL/GenBank/DDBJ whole genome shotgun (WGS) entry which is preliminary data.</text>
</comment>
<keyword evidence="3" id="KW-1185">Reference proteome</keyword>
<dbReference type="AlphaFoldDB" id="A0A6D2HIQ6"/>
<dbReference type="Proteomes" id="UP000467841">
    <property type="component" value="Unassembled WGS sequence"/>
</dbReference>
<gene>
    <name evidence="2" type="ORF">MERR_LOCUS1694</name>
</gene>
<protein>
    <submittedName>
        <fullName evidence="2">Uncharacterized protein</fullName>
    </submittedName>
</protein>
<evidence type="ECO:0000313" key="3">
    <source>
        <dbReference type="Proteomes" id="UP000467841"/>
    </source>
</evidence>
<feature type="region of interest" description="Disordered" evidence="1">
    <location>
        <begin position="1"/>
        <end position="108"/>
    </location>
</feature>
<reference evidence="2" key="1">
    <citation type="submission" date="2020-01" db="EMBL/GenBank/DDBJ databases">
        <authorList>
            <person name="Mishra B."/>
        </authorList>
    </citation>
    <scope>NUCLEOTIDE SEQUENCE [LARGE SCALE GENOMIC DNA]</scope>
</reference>
<proteinExistence type="predicted"/>
<feature type="compositionally biased region" description="Basic and acidic residues" evidence="1">
    <location>
        <begin position="69"/>
        <end position="108"/>
    </location>
</feature>
<accession>A0A6D2HIQ6</accession>
<name>A0A6D2HIQ6_9BRAS</name>
<feature type="compositionally biased region" description="Polar residues" evidence="1">
    <location>
        <begin position="1"/>
        <end position="26"/>
    </location>
</feature>
<feature type="compositionally biased region" description="Basic residues" evidence="1">
    <location>
        <begin position="43"/>
        <end position="53"/>
    </location>
</feature>
<feature type="compositionally biased region" description="Polar residues" evidence="1">
    <location>
        <begin position="57"/>
        <end position="67"/>
    </location>
</feature>
<organism evidence="2 3">
    <name type="scientific">Microthlaspi erraticum</name>
    <dbReference type="NCBI Taxonomy" id="1685480"/>
    <lineage>
        <taxon>Eukaryota</taxon>
        <taxon>Viridiplantae</taxon>
        <taxon>Streptophyta</taxon>
        <taxon>Embryophyta</taxon>
        <taxon>Tracheophyta</taxon>
        <taxon>Spermatophyta</taxon>
        <taxon>Magnoliopsida</taxon>
        <taxon>eudicotyledons</taxon>
        <taxon>Gunneridae</taxon>
        <taxon>Pentapetalae</taxon>
        <taxon>rosids</taxon>
        <taxon>malvids</taxon>
        <taxon>Brassicales</taxon>
        <taxon>Brassicaceae</taxon>
        <taxon>Coluteocarpeae</taxon>
        <taxon>Microthlaspi</taxon>
    </lineage>
</organism>
<sequence>MDVTTLPTKLDSSSNPNANVTKTTKPNLARPQHRRSSLDPRDKRHILCHKHVPRIFTPNSSPQTTCTEAHLHPDKSTPVRTEAHLHPDEPENVHTEAHLHPDELNCLY</sequence>